<keyword evidence="1" id="KW-0472">Membrane</keyword>
<evidence type="ECO:0000256" key="1">
    <source>
        <dbReference type="SAM" id="Phobius"/>
    </source>
</evidence>
<feature type="transmembrane region" description="Helical" evidence="1">
    <location>
        <begin position="35"/>
        <end position="58"/>
    </location>
</feature>
<feature type="transmembrane region" description="Helical" evidence="1">
    <location>
        <begin position="7"/>
        <end position="29"/>
    </location>
</feature>
<evidence type="ECO:0000313" key="2">
    <source>
        <dbReference type="EMBL" id="KAF2725350.1"/>
    </source>
</evidence>
<sequence>MAPPFIMVSFVTIVYTVLAFTFLTFAFLAFKFLTFTFFTHIAGFSFEEGGLVVVAICLMGRAVRSIPWRLGFATVSLSLHGAMVCCTASPWHVSSGWQSVSSAVVVLTKVDQTTHAPGFAEAGLTEMPFSIGSLLITALVNICKRTSLGCGWTCIYSVPVT</sequence>
<keyword evidence="1" id="KW-0812">Transmembrane</keyword>
<dbReference type="Proteomes" id="UP000799441">
    <property type="component" value="Unassembled WGS sequence"/>
</dbReference>
<proteinExistence type="predicted"/>
<protein>
    <recommendedName>
        <fullName evidence="4">Transmembrane protein</fullName>
    </recommendedName>
</protein>
<gene>
    <name evidence="2" type="ORF">K431DRAFT_101158</name>
</gene>
<reference evidence="2" key="1">
    <citation type="journal article" date="2020" name="Stud. Mycol.">
        <title>101 Dothideomycetes genomes: a test case for predicting lifestyles and emergence of pathogens.</title>
        <authorList>
            <person name="Haridas S."/>
            <person name="Albert R."/>
            <person name="Binder M."/>
            <person name="Bloem J."/>
            <person name="Labutti K."/>
            <person name="Salamov A."/>
            <person name="Andreopoulos B."/>
            <person name="Baker S."/>
            <person name="Barry K."/>
            <person name="Bills G."/>
            <person name="Bluhm B."/>
            <person name="Cannon C."/>
            <person name="Castanera R."/>
            <person name="Culley D."/>
            <person name="Daum C."/>
            <person name="Ezra D."/>
            <person name="Gonzalez J."/>
            <person name="Henrissat B."/>
            <person name="Kuo A."/>
            <person name="Liang C."/>
            <person name="Lipzen A."/>
            <person name="Lutzoni F."/>
            <person name="Magnuson J."/>
            <person name="Mondo S."/>
            <person name="Nolan M."/>
            <person name="Ohm R."/>
            <person name="Pangilinan J."/>
            <person name="Park H.-J."/>
            <person name="Ramirez L."/>
            <person name="Alfaro M."/>
            <person name="Sun H."/>
            <person name="Tritt A."/>
            <person name="Yoshinaga Y."/>
            <person name="Zwiers L.-H."/>
            <person name="Turgeon B."/>
            <person name="Goodwin S."/>
            <person name="Spatafora J."/>
            <person name="Crous P."/>
            <person name="Grigoriev I."/>
        </authorList>
    </citation>
    <scope>NUCLEOTIDE SEQUENCE</scope>
    <source>
        <strain evidence="2">CBS 116435</strain>
    </source>
</reference>
<accession>A0A9P4QGH0</accession>
<comment type="caution">
    <text evidence="2">The sequence shown here is derived from an EMBL/GenBank/DDBJ whole genome shotgun (WGS) entry which is preliminary data.</text>
</comment>
<evidence type="ECO:0008006" key="4">
    <source>
        <dbReference type="Google" id="ProtNLM"/>
    </source>
</evidence>
<evidence type="ECO:0000313" key="3">
    <source>
        <dbReference type="Proteomes" id="UP000799441"/>
    </source>
</evidence>
<keyword evidence="3" id="KW-1185">Reference proteome</keyword>
<organism evidence="2 3">
    <name type="scientific">Polychaeton citri CBS 116435</name>
    <dbReference type="NCBI Taxonomy" id="1314669"/>
    <lineage>
        <taxon>Eukaryota</taxon>
        <taxon>Fungi</taxon>
        <taxon>Dikarya</taxon>
        <taxon>Ascomycota</taxon>
        <taxon>Pezizomycotina</taxon>
        <taxon>Dothideomycetes</taxon>
        <taxon>Dothideomycetidae</taxon>
        <taxon>Capnodiales</taxon>
        <taxon>Capnodiaceae</taxon>
        <taxon>Polychaeton</taxon>
    </lineage>
</organism>
<dbReference type="AlphaFoldDB" id="A0A9P4QGH0"/>
<keyword evidence="1" id="KW-1133">Transmembrane helix</keyword>
<dbReference type="EMBL" id="MU003768">
    <property type="protein sequence ID" value="KAF2725350.1"/>
    <property type="molecule type" value="Genomic_DNA"/>
</dbReference>
<name>A0A9P4QGH0_9PEZI</name>